<dbReference type="PRINTS" id="PR02083">
    <property type="entry name" value="GKINASEAP1"/>
</dbReference>
<feature type="region of interest" description="Disordered" evidence="6">
    <location>
        <begin position="271"/>
        <end position="302"/>
    </location>
</feature>
<gene>
    <name evidence="7" type="ORF">HCN44_006040</name>
</gene>
<evidence type="ECO:0000256" key="5">
    <source>
        <dbReference type="SAM" id="Coils"/>
    </source>
</evidence>
<keyword evidence="3" id="KW-0333">Golgi apparatus</keyword>
<dbReference type="AlphaFoldDB" id="A0A835CUX9"/>
<evidence type="ECO:0000256" key="2">
    <source>
        <dbReference type="ARBA" id="ARBA00006662"/>
    </source>
</evidence>
<comment type="caution">
    <text evidence="7">The sequence shown here is derived from an EMBL/GenBank/DDBJ whole genome shotgun (WGS) entry which is preliminary data.</text>
</comment>
<dbReference type="GO" id="GO:0005794">
    <property type="term" value="C:Golgi apparatus"/>
    <property type="evidence" value="ECO:0007669"/>
    <property type="project" value="UniProtKB-SubCell"/>
</dbReference>
<evidence type="ECO:0000313" key="7">
    <source>
        <dbReference type="EMBL" id="KAF7997469.1"/>
    </source>
</evidence>
<dbReference type="PANTHER" id="PTHR14899:SF0">
    <property type="entry name" value="G KINASE-ANCHORING PROTEIN 1"/>
    <property type="match status" value="1"/>
</dbReference>
<dbReference type="InterPro" id="IPR026109">
    <property type="entry name" value="GKAP1"/>
</dbReference>
<evidence type="ECO:0000256" key="3">
    <source>
        <dbReference type="ARBA" id="ARBA00023034"/>
    </source>
</evidence>
<comment type="similarity">
    <text evidence="2">Belongs to the GKAP1 family.</text>
</comment>
<evidence type="ECO:0000256" key="6">
    <source>
        <dbReference type="SAM" id="MobiDB-lite"/>
    </source>
</evidence>
<evidence type="ECO:0008006" key="9">
    <source>
        <dbReference type="Google" id="ProtNLM"/>
    </source>
</evidence>
<comment type="subcellular location">
    <subcellularLocation>
        <location evidence="1">Golgi apparatus</location>
    </subcellularLocation>
</comment>
<keyword evidence="4 5" id="KW-0175">Coiled coil</keyword>
<dbReference type="OrthoDB" id="5864420at2759"/>
<dbReference type="Proteomes" id="UP000639338">
    <property type="component" value="Unassembled WGS sequence"/>
</dbReference>
<feature type="compositionally biased region" description="Basic residues" evidence="6">
    <location>
        <begin position="54"/>
        <end position="63"/>
    </location>
</feature>
<sequence length="302" mass="34322">MASMVQSRFAVLSIDDDEPKQKKNQKTTTSNGKTNLKKKNDKSKPQSQQQPKKVDKKKAIKKKKDNETQQWEQWRQKDTMTVEEVYNQELGEVLLLSKLEFEQQLVNSLASDDDASKKASVKKPKKNSTMSLDEFCKLGASTDTPLEKEAIIEPSDTEFFQRLEKEAKEEILKSKEKDLLKSRLNTLDDDITSAQLKAEVEQRDQEILSLKDEVVKLKGELTQVKSRNKKLCQILGHGEMKDKAAVLAEVLKLQEIRDELTSEVTSLHALLEQERSKNLKASTADTKSSKQSNKKKSANENA</sequence>
<evidence type="ECO:0000313" key="8">
    <source>
        <dbReference type="Proteomes" id="UP000639338"/>
    </source>
</evidence>
<organism evidence="7 8">
    <name type="scientific">Aphidius gifuensis</name>
    <name type="common">Parasitoid wasp</name>
    <dbReference type="NCBI Taxonomy" id="684658"/>
    <lineage>
        <taxon>Eukaryota</taxon>
        <taxon>Metazoa</taxon>
        <taxon>Ecdysozoa</taxon>
        <taxon>Arthropoda</taxon>
        <taxon>Hexapoda</taxon>
        <taxon>Insecta</taxon>
        <taxon>Pterygota</taxon>
        <taxon>Neoptera</taxon>
        <taxon>Endopterygota</taxon>
        <taxon>Hymenoptera</taxon>
        <taxon>Apocrita</taxon>
        <taxon>Ichneumonoidea</taxon>
        <taxon>Braconidae</taxon>
        <taxon>Aphidiinae</taxon>
        <taxon>Aphidius</taxon>
    </lineage>
</organism>
<keyword evidence="8" id="KW-1185">Reference proteome</keyword>
<protein>
    <recommendedName>
        <fullName evidence="9">G kinase-anchoring protein 1</fullName>
    </recommendedName>
</protein>
<dbReference type="GO" id="GO:0007165">
    <property type="term" value="P:signal transduction"/>
    <property type="evidence" value="ECO:0007669"/>
    <property type="project" value="InterPro"/>
</dbReference>
<reference evidence="7 8" key="1">
    <citation type="submission" date="2020-08" db="EMBL/GenBank/DDBJ databases">
        <title>Aphidius gifuensis genome sequencing and assembly.</title>
        <authorList>
            <person name="Du Z."/>
        </authorList>
    </citation>
    <scope>NUCLEOTIDE SEQUENCE [LARGE SCALE GENOMIC DNA]</scope>
    <source>
        <strain evidence="7">YNYX2018</strain>
        <tissue evidence="7">Adults</tissue>
    </source>
</reference>
<proteinExistence type="inferred from homology"/>
<feature type="region of interest" description="Disordered" evidence="6">
    <location>
        <begin position="1"/>
        <end position="78"/>
    </location>
</feature>
<evidence type="ECO:0000256" key="4">
    <source>
        <dbReference type="ARBA" id="ARBA00023054"/>
    </source>
</evidence>
<dbReference type="PANTHER" id="PTHR14899">
    <property type="entry name" value="G KINASE ANCHORING PROTEIN 1"/>
    <property type="match status" value="1"/>
</dbReference>
<feature type="coiled-coil region" evidence="5">
    <location>
        <begin position="193"/>
        <end position="227"/>
    </location>
</feature>
<name>A0A835CUX9_APHGI</name>
<dbReference type="EMBL" id="JACMRX010000001">
    <property type="protein sequence ID" value="KAF7997469.1"/>
    <property type="molecule type" value="Genomic_DNA"/>
</dbReference>
<accession>A0A835CUX9</accession>
<evidence type="ECO:0000256" key="1">
    <source>
        <dbReference type="ARBA" id="ARBA00004555"/>
    </source>
</evidence>